<dbReference type="InterPro" id="IPR003593">
    <property type="entry name" value="AAA+_ATPase"/>
</dbReference>
<dbReference type="Pfam" id="PF05729">
    <property type="entry name" value="NACHT"/>
    <property type="match status" value="1"/>
</dbReference>
<feature type="region of interest" description="Disordered" evidence="1">
    <location>
        <begin position="181"/>
        <end position="215"/>
    </location>
</feature>
<sequence>MTPLPWRKRRTPQDIPASAAPASTAPAAATTPENSPAPPPGNAPGDAPVPAPLPDPTPTPAPTPAPAPALHVRGTSALGVAGDMSGNAWGAGSRVTNIHQLIQQFGPQGPDQEPVTLAEVEEAVGRYSTRLRQAYGRLDLEVLLPTTEPEHPHVGLREVFVPPLLRADPPRVELPPALAKRMTDHGEQQLEDESGWPEGQKETAARRRPGGEEQPPVELLRTIAEPQAKRLVLLGNPGAGKSTLTRFLALALTGPTPPEPLAPLADLLPVIVELRRYAEAEWRERTFEDFLEHLSTMEQMSVPRRVLDACLRSGRAVVVFDGLDELFDPGVRAEVSRRIAAFAARYDQARIIVTSRVIGYQRAVLDGVGFRHFMIQDLTEDQIGTFVRLWYDTVCPHDPALSERLRRRITASVAHSRPVRELAGNPLLLTILAIIGRRQELPRDRQGVYEHAVNVLIAHWDLDAKHLPPLPDAEGAADLDVRHRRELLRLLARQMQDAGDEGGGNLIHGSDLEATFRKYLTDMWEFPPLKADAAARAMLRQFQERNFILSHFGGEVYGFVHRTFLEYLAAADLAQRYSDREFSEDQLIEDVFARRAGDSTWHEVLLLLVGQIHERVAARAIDKLLELHGQETSGTEIIELAVRSLAEVRNIGRLAAQSEAVVNAVVDALMDNGSATMESALPALAGFGPHWSGRRIYLHWFHMLGQLDLNDGTAAARIACTLYQDRELLEALAVHAHTATVRSAALRSLTERWPDHAGLDPLLRDRAALDSDLQVRSTALKLLGAQRDPGAELRAFLTARVGSEEDDQPRESALLALAEHWPDDPETLRLFLSVGLAAGHWRPQERLAAHMAARWSGEPTVLAFLMRRARTDSAWTARDAALEALARNWPDDPAVTDLLLAVADDDADEFVRSTAIRLLADVRVGDPAMRDRLMTFARSGAHQDLRESGIEGLTAHWYADPEVRALLLGRATADSHATPRTAALRALAHHWPEDPDVRALLLDRAVTDPDEAPRALALQRLAEEDDAPEVRDFVLGRAAADPDSTVRDVALGLAVQLWREHPPVRELLMARAVADLHEEPRKTAVTALAEHWCAEPDVCELLLERAVADLHEGPRQAALDGLARRRKDDAVRDLLFVRGTSDLDSDTRATALEGLLTHWPDDPAVRELARKLVTTDPSAEYRQSELCWLAWQCAGPGMAEVLRDRATSDPAPSVRRAAVTVLAFARPADPETLAVLRDRAVHDGSEVRQAAADALVMAELLAAKSEAG</sequence>
<feature type="region of interest" description="Disordered" evidence="1">
    <location>
        <begin position="1"/>
        <end position="70"/>
    </location>
</feature>
<gene>
    <name evidence="3" type="ORF">ACFQVC_10255</name>
</gene>
<evidence type="ECO:0000313" key="4">
    <source>
        <dbReference type="Proteomes" id="UP001596523"/>
    </source>
</evidence>
<dbReference type="SMART" id="SM00567">
    <property type="entry name" value="EZ_HEAT"/>
    <property type="match status" value="6"/>
</dbReference>
<name>A0ABW2JGD9_9ACTN</name>
<dbReference type="InterPro" id="IPR016024">
    <property type="entry name" value="ARM-type_fold"/>
</dbReference>
<dbReference type="PANTHER" id="PTHR46844">
    <property type="entry name" value="SLR5058 PROTEIN"/>
    <property type="match status" value="1"/>
</dbReference>
<feature type="compositionally biased region" description="Low complexity" evidence="1">
    <location>
        <begin position="16"/>
        <end position="34"/>
    </location>
</feature>
<dbReference type="RefSeq" id="WP_381829147.1">
    <property type="nucleotide sequence ID" value="NZ_JBHTCF010000003.1"/>
</dbReference>
<dbReference type="SUPFAM" id="SSF52540">
    <property type="entry name" value="P-loop containing nucleoside triphosphate hydrolases"/>
    <property type="match status" value="1"/>
</dbReference>
<evidence type="ECO:0000313" key="3">
    <source>
        <dbReference type="EMBL" id="MFC7304595.1"/>
    </source>
</evidence>
<dbReference type="Gene3D" id="1.25.10.10">
    <property type="entry name" value="Leucine-rich Repeat Variant"/>
    <property type="match status" value="3"/>
</dbReference>
<dbReference type="SUPFAM" id="SSF48371">
    <property type="entry name" value="ARM repeat"/>
    <property type="match status" value="2"/>
</dbReference>
<feature type="compositionally biased region" description="Pro residues" evidence="1">
    <location>
        <begin position="35"/>
        <end position="67"/>
    </location>
</feature>
<dbReference type="InterPro" id="IPR004155">
    <property type="entry name" value="PBS_lyase_HEAT"/>
</dbReference>
<dbReference type="InterPro" id="IPR011989">
    <property type="entry name" value="ARM-like"/>
</dbReference>
<proteinExistence type="predicted"/>
<keyword evidence="4" id="KW-1185">Reference proteome</keyword>
<dbReference type="EMBL" id="JBHTCF010000003">
    <property type="protein sequence ID" value="MFC7304595.1"/>
    <property type="molecule type" value="Genomic_DNA"/>
</dbReference>
<feature type="domain" description="NACHT" evidence="2">
    <location>
        <begin position="229"/>
        <end position="326"/>
    </location>
</feature>
<feature type="compositionally biased region" description="Basic residues" evidence="1">
    <location>
        <begin position="1"/>
        <end position="10"/>
    </location>
</feature>
<dbReference type="Gene3D" id="3.40.50.300">
    <property type="entry name" value="P-loop containing nucleotide triphosphate hydrolases"/>
    <property type="match status" value="1"/>
</dbReference>
<comment type="caution">
    <text evidence="3">The sequence shown here is derived from an EMBL/GenBank/DDBJ whole genome shotgun (WGS) entry which is preliminary data.</text>
</comment>
<reference evidence="4" key="1">
    <citation type="journal article" date="2019" name="Int. J. Syst. Evol. Microbiol.">
        <title>The Global Catalogue of Microorganisms (GCM) 10K type strain sequencing project: providing services to taxonomists for standard genome sequencing and annotation.</title>
        <authorList>
            <consortium name="The Broad Institute Genomics Platform"/>
            <consortium name="The Broad Institute Genome Sequencing Center for Infectious Disease"/>
            <person name="Wu L."/>
            <person name="Ma J."/>
        </authorList>
    </citation>
    <scope>NUCLEOTIDE SEQUENCE [LARGE SCALE GENOMIC DNA]</scope>
    <source>
        <strain evidence="4">SYNS20</strain>
    </source>
</reference>
<dbReference type="InterPro" id="IPR027417">
    <property type="entry name" value="P-loop_NTPase"/>
</dbReference>
<organism evidence="3 4">
    <name type="scientific">Streptomyces monticola</name>
    <dbReference type="NCBI Taxonomy" id="2666263"/>
    <lineage>
        <taxon>Bacteria</taxon>
        <taxon>Bacillati</taxon>
        <taxon>Actinomycetota</taxon>
        <taxon>Actinomycetes</taxon>
        <taxon>Kitasatosporales</taxon>
        <taxon>Streptomycetaceae</taxon>
        <taxon>Streptomyces</taxon>
    </lineage>
</organism>
<feature type="compositionally biased region" description="Basic and acidic residues" evidence="1">
    <location>
        <begin position="199"/>
        <end position="211"/>
    </location>
</feature>
<accession>A0ABW2JGD9</accession>
<dbReference type="Proteomes" id="UP001596523">
    <property type="component" value="Unassembled WGS sequence"/>
</dbReference>
<evidence type="ECO:0000259" key="2">
    <source>
        <dbReference type="PROSITE" id="PS50837"/>
    </source>
</evidence>
<evidence type="ECO:0000256" key="1">
    <source>
        <dbReference type="SAM" id="MobiDB-lite"/>
    </source>
</evidence>
<dbReference type="InterPro" id="IPR007111">
    <property type="entry name" value="NACHT_NTPase"/>
</dbReference>
<dbReference type="Pfam" id="PF13646">
    <property type="entry name" value="HEAT_2"/>
    <property type="match status" value="1"/>
</dbReference>
<protein>
    <submittedName>
        <fullName evidence="3">HEAT repeat domain-containing protein</fullName>
    </submittedName>
</protein>
<dbReference type="SMART" id="SM00382">
    <property type="entry name" value="AAA"/>
    <property type="match status" value="1"/>
</dbReference>
<dbReference type="PROSITE" id="PS50837">
    <property type="entry name" value="NACHT"/>
    <property type="match status" value="1"/>
</dbReference>
<dbReference type="PANTHER" id="PTHR46844:SF1">
    <property type="entry name" value="SLR5058 PROTEIN"/>
    <property type="match status" value="1"/>
</dbReference>